<dbReference type="SUPFAM" id="SSF54928">
    <property type="entry name" value="RNA-binding domain, RBD"/>
    <property type="match status" value="2"/>
</dbReference>
<dbReference type="CDD" id="cd12577">
    <property type="entry name" value="RRM1_Hrp1p"/>
    <property type="match status" value="1"/>
</dbReference>
<dbReference type="AlphaFoldDB" id="A0A1X7R9Z2"/>
<feature type="region of interest" description="Disordered" evidence="4">
    <location>
        <begin position="381"/>
        <end position="530"/>
    </location>
</feature>
<keyword evidence="2 3" id="KW-0694">RNA-binding</keyword>
<evidence type="ECO:0000256" key="2">
    <source>
        <dbReference type="ARBA" id="ARBA00022884"/>
    </source>
</evidence>
<dbReference type="InterPro" id="IPR035979">
    <property type="entry name" value="RBD_domain_sf"/>
</dbReference>
<dbReference type="GO" id="GO:0003729">
    <property type="term" value="F:mRNA binding"/>
    <property type="evidence" value="ECO:0007669"/>
    <property type="project" value="TreeGrafter"/>
</dbReference>
<reference evidence="6 7" key="1">
    <citation type="submission" date="2017-04" db="EMBL/GenBank/DDBJ databases">
        <authorList>
            <person name="Afonso C.L."/>
            <person name="Miller P.J."/>
            <person name="Scott M.A."/>
            <person name="Spackman E."/>
            <person name="Goraichik I."/>
            <person name="Dimitrov K.M."/>
            <person name="Suarez D.L."/>
            <person name="Swayne D.E."/>
        </authorList>
    </citation>
    <scope>NUCLEOTIDE SEQUENCE [LARGE SCALE GENOMIC DNA]</scope>
</reference>
<sequence length="530" mass="58683">MNSDEEDFNDIYGDTEKKPQETKTEETKNDTMAQLDQLAALQALSSNITKQMEGEVNKDSTATTAVDNSNETPTGNSNTTTGAAPLPWEQLQQTVSQLQPGNQSEVDQAPQSSEPAGPVKADISKDHCKMFVGGLNWETTEDGLKNYFNKYGNVTELRIMRDSATGRSRGFAFLTFEDSKSVDEVVKSQHILDGKVIDPKRSIPREEKDKTGKIFVGGIGSDVRPKEFEDFFAQFGTIIDAQLMLDKDTGRSRGFGFITYDTPEAVDRVCSNKYLEFKGRNIEIKRAEPRNAPRGAGESSSTDFNNDNNQSSNIQPTNGNPVQMANPMVAMNPMFNQQAMGDYFKQMQDYYQQMQQQTGMDYSQMYQQQMQQMAMMMGGFGMPGMQSMPGMPEMPNQPSNPESDEQSQASDPNVQTIGAEPTEDSSSSKENSETQETSHDLDVRLPKGPRGPSNGYPPRDNDRNDRRGDRRGAPDRRNDRRGGRRGGPDRNSGRRGRGGNGGGRRRGGGSSNGHRGGNDNGYHPYGRDRN</sequence>
<feature type="compositionally biased region" description="Polar residues" evidence="4">
    <location>
        <begin position="298"/>
        <end position="323"/>
    </location>
</feature>
<feature type="compositionally biased region" description="Polar residues" evidence="4">
    <location>
        <begin position="59"/>
        <end position="82"/>
    </location>
</feature>
<feature type="compositionally biased region" description="Low complexity" evidence="4">
    <location>
        <begin position="381"/>
        <end position="394"/>
    </location>
</feature>
<keyword evidence="1" id="KW-0677">Repeat</keyword>
<dbReference type="Gene3D" id="3.30.70.330">
    <property type="match status" value="2"/>
</dbReference>
<dbReference type="InterPro" id="IPR000504">
    <property type="entry name" value="RRM_dom"/>
</dbReference>
<feature type="region of interest" description="Disordered" evidence="4">
    <location>
        <begin position="286"/>
        <end position="326"/>
    </location>
</feature>
<evidence type="ECO:0000256" key="1">
    <source>
        <dbReference type="ARBA" id="ARBA00022737"/>
    </source>
</evidence>
<name>A0A1X7R9Z2_9SACH</name>
<dbReference type="FunFam" id="3.30.70.330:FF:000025">
    <property type="entry name" value="RNA-binding protein Musashi homolog 2 isoform X1"/>
    <property type="match status" value="1"/>
</dbReference>
<dbReference type="PROSITE" id="PS50102">
    <property type="entry name" value="RRM"/>
    <property type="match status" value="2"/>
</dbReference>
<dbReference type="InterPro" id="IPR012677">
    <property type="entry name" value="Nucleotide-bd_a/b_plait_sf"/>
</dbReference>
<dbReference type="EMBL" id="FXLY01000012">
    <property type="protein sequence ID" value="SMN22455.1"/>
    <property type="molecule type" value="Genomic_DNA"/>
</dbReference>
<evidence type="ECO:0000313" key="7">
    <source>
        <dbReference type="Proteomes" id="UP000196158"/>
    </source>
</evidence>
<dbReference type="CDD" id="cd12330">
    <property type="entry name" value="RRM2_Hrp1p"/>
    <property type="match status" value="1"/>
</dbReference>
<feature type="domain" description="RRM" evidence="5">
    <location>
        <begin position="212"/>
        <end position="289"/>
    </location>
</feature>
<feature type="compositionally biased region" description="Polar residues" evidence="4">
    <location>
        <begin position="90"/>
        <end position="114"/>
    </location>
</feature>
<evidence type="ECO:0000313" key="6">
    <source>
        <dbReference type="EMBL" id="SMN22455.1"/>
    </source>
</evidence>
<feature type="region of interest" description="Disordered" evidence="4">
    <location>
        <begin position="1"/>
        <end position="122"/>
    </location>
</feature>
<feature type="compositionally biased region" description="Basic and acidic residues" evidence="4">
    <location>
        <begin position="14"/>
        <end position="29"/>
    </location>
</feature>
<dbReference type="PANTHER" id="PTHR48032">
    <property type="entry name" value="RNA-BINDING PROTEIN MUSASHI HOMOLOG RBP6"/>
    <property type="match status" value="1"/>
</dbReference>
<feature type="compositionally biased region" description="Gly residues" evidence="4">
    <location>
        <begin position="508"/>
        <end position="519"/>
    </location>
</feature>
<dbReference type="SMART" id="SM00360">
    <property type="entry name" value="RRM"/>
    <property type="match status" value="2"/>
</dbReference>
<evidence type="ECO:0000256" key="4">
    <source>
        <dbReference type="SAM" id="MobiDB-lite"/>
    </source>
</evidence>
<feature type="domain" description="RRM" evidence="5">
    <location>
        <begin position="128"/>
        <end position="210"/>
    </location>
</feature>
<proteinExistence type="predicted"/>
<dbReference type="GO" id="GO:0006417">
    <property type="term" value="P:regulation of translation"/>
    <property type="evidence" value="ECO:0007669"/>
    <property type="project" value="TreeGrafter"/>
</dbReference>
<feature type="compositionally biased region" description="Basic residues" evidence="4">
    <location>
        <begin position="493"/>
        <end position="507"/>
    </location>
</feature>
<feature type="compositionally biased region" description="Low complexity" evidence="4">
    <location>
        <begin position="33"/>
        <end position="44"/>
    </location>
</feature>
<feature type="compositionally biased region" description="Basic and acidic residues" evidence="4">
    <location>
        <begin position="459"/>
        <end position="492"/>
    </location>
</feature>
<feature type="compositionally biased region" description="Polar residues" evidence="4">
    <location>
        <begin position="396"/>
        <end position="416"/>
    </location>
</feature>
<dbReference type="Proteomes" id="UP000196158">
    <property type="component" value="Unassembled WGS sequence"/>
</dbReference>
<organism evidence="6 7">
    <name type="scientific">Maudiozyma saulgeensis</name>
    <dbReference type="NCBI Taxonomy" id="1789683"/>
    <lineage>
        <taxon>Eukaryota</taxon>
        <taxon>Fungi</taxon>
        <taxon>Dikarya</taxon>
        <taxon>Ascomycota</taxon>
        <taxon>Saccharomycotina</taxon>
        <taxon>Saccharomycetes</taxon>
        <taxon>Saccharomycetales</taxon>
        <taxon>Saccharomycetaceae</taxon>
        <taxon>Maudiozyma</taxon>
    </lineage>
</organism>
<evidence type="ECO:0000256" key="3">
    <source>
        <dbReference type="PROSITE-ProRule" id="PRU00176"/>
    </source>
</evidence>
<accession>A0A1X7R9Z2</accession>
<keyword evidence="7" id="KW-1185">Reference proteome</keyword>
<dbReference type="Pfam" id="PF00076">
    <property type="entry name" value="RRM_1"/>
    <property type="match status" value="2"/>
</dbReference>
<dbReference type="PANTHER" id="PTHR48032:SF6">
    <property type="entry name" value="RNA-BINDING (RRM_RBD_RNP MOTIFS) FAMILY PROTEIN"/>
    <property type="match status" value="1"/>
</dbReference>
<gene>
    <name evidence="6" type="ORF">KASA_0G00418G</name>
</gene>
<protein>
    <submittedName>
        <fullName evidence="6">Similar to Saccharomyces cerevisiae YOL123W HRP1 Subunit of cleavage factor I, a five-subunit complex required for the cleavage and polyadenylation of pre-mRNA 3' ends</fullName>
    </submittedName>
</protein>
<dbReference type="STRING" id="1789683.A0A1X7R9Z2"/>
<feature type="compositionally biased region" description="Basic and acidic residues" evidence="4">
    <location>
        <begin position="426"/>
        <end position="445"/>
    </location>
</feature>
<dbReference type="InterPro" id="IPR034156">
    <property type="entry name" value="Hrp1_RRM1"/>
</dbReference>
<dbReference type="OrthoDB" id="1875751at2759"/>
<evidence type="ECO:0000259" key="5">
    <source>
        <dbReference type="PROSITE" id="PS50102"/>
    </source>
</evidence>